<accession>A0A5B7JJ41</accession>
<feature type="compositionally biased region" description="Basic and acidic residues" evidence="1">
    <location>
        <begin position="70"/>
        <end position="92"/>
    </location>
</feature>
<comment type="caution">
    <text evidence="2">The sequence shown here is derived from an EMBL/GenBank/DDBJ whole genome shotgun (WGS) entry which is preliminary data.</text>
</comment>
<evidence type="ECO:0000256" key="1">
    <source>
        <dbReference type="SAM" id="MobiDB-lite"/>
    </source>
</evidence>
<protein>
    <submittedName>
        <fullName evidence="2">Uncharacterized protein</fullName>
    </submittedName>
</protein>
<feature type="compositionally biased region" description="Basic residues" evidence="1">
    <location>
        <begin position="53"/>
        <end position="69"/>
    </location>
</feature>
<organism evidence="2 3">
    <name type="scientific">Portunus trituberculatus</name>
    <name type="common">Swimming crab</name>
    <name type="synonym">Neptunus trituberculatus</name>
    <dbReference type="NCBI Taxonomy" id="210409"/>
    <lineage>
        <taxon>Eukaryota</taxon>
        <taxon>Metazoa</taxon>
        <taxon>Ecdysozoa</taxon>
        <taxon>Arthropoda</taxon>
        <taxon>Crustacea</taxon>
        <taxon>Multicrustacea</taxon>
        <taxon>Malacostraca</taxon>
        <taxon>Eumalacostraca</taxon>
        <taxon>Eucarida</taxon>
        <taxon>Decapoda</taxon>
        <taxon>Pleocyemata</taxon>
        <taxon>Brachyura</taxon>
        <taxon>Eubrachyura</taxon>
        <taxon>Portunoidea</taxon>
        <taxon>Portunidae</taxon>
        <taxon>Portuninae</taxon>
        <taxon>Portunus</taxon>
    </lineage>
</organism>
<proteinExistence type="predicted"/>
<feature type="compositionally biased region" description="Basic and acidic residues" evidence="1">
    <location>
        <begin position="23"/>
        <end position="52"/>
    </location>
</feature>
<dbReference type="Proteomes" id="UP000324222">
    <property type="component" value="Unassembled WGS sequence"/>
</dbReference>
<evidence type="ECO:0000313" key="2">
    <source>
        <dbReference type="EMBL" id="MPC93217.1"/>
    </source>
</evidence>
<dbReference type="EMBL" id="VSRR010094054">
    <property type="protein sequence ID" value="MPC93217.1"/>
    <property type="molecule type" value="Genomic_DNA"/>
</dbReference>
<evidence type="ECO:0000313" key="3">
    <source>
        <dbReference type="Proteomes" id="UP000324222"/>
    </source>
</evidence>
<feature type="region of interest" description="Disordered" evidence="1">
    <location>
        <begin position="20"/>
        <end position="99"/>
    </location>
</feature>
<reference evidence="2 3" key="1">
    <citation type="submission" date="2019-05" db="EMBL/GenBank/DDBJ databases">
        <title>Another draft genome of Portunus trituberculatus and its Hox gene families provides insights of decapod evolution.</title>
        <authorList>
            <person name="Jeong J.-H."/>
            <person name="Song I."/>
            <person name="Kim S."/>
            <person name="Choi T."/>
            <person name="Kim D."/>
            <person name="Ryu S."/>
            <person name="Kim W."/>
        </authorList>
    </citation>
    <scope>NUCLEOTIDE SEQUENCE [LARGE SCALE GENOMIC DNA]</scope>
    <source>
        <tissue evidence="2">Muscle</tissue>
    </source>
</reference>
<gene>
    <name evidence="2" type="ORF">E2C01_088340</name>
</gene>
<sequence>MSLPLSVAVNLSGRPTLATVEEEATRNKMDGKRCTDELEARLTKARKDNKGKDMKKRRNYETKHRRMKRGTKDGEERTEAHESKETAGDKERSKKLKTG</sequence>
<keyword evidence="3" id="KW-1185">Reference proteome</keyword>
<name>A0A5B7JJ41_PORTR</name>
<dbReference type="AlphaFoldDB" id="A0A5B7JJ41"/>